<sequence length="655" mass="71740">MSDRSWGGFHLGSRARTPTQGPHLQSQERPRTAGEPITTKGDVGLGSMSRPATSLQSAGSFLSLAPKPIVPSIANTHSHFGTEDESRLREADRVSRSPSTELMVEKLQVHMMNKAPRDPIAPEYNADILHLLEHYYVAGIEFSRTKEQLKSATEEKEKDRAEFASIAKEWFSREDQYKEDIKRLEHMIARKMEDGLANVALARSNSIIRRGGRSDKAGKKIRERIRMLLEKSDENASQPESEKSGGTVMPVRYRAALGDKRLREQGLPRASTVNNHPFEAISDAPRETEECSGASPTAVLTACLEHYEPRITPNAPIVDQDFLVSERIRHGLPVMPLRTDVNMYSSRMGARPVAQAQRGRKQEEKPKESNSTSTARLGAEPPIIVRLSTASTSTSKPSSTPSSSYSAEDEQIFSDDTILEGPTLCAGRQSDRAGEDAGGGAKDRGGHRTSEWNDGARLREPVDSEDEVAVMEDDSELCNDAMEASNSKSPALVGNQGSGKIHRENEQKSVRGFSFALGDERSFSTGGKEMSFRERFGRGMLQEEGTTGGTLGAQETEDIESSNGSASSFVKVMRLGETGSVRRIPQKDTAASSTVAVSTRDLSASAPIIAESDRHEDAKDAVHPLLPVEDIGRSVFFANTFKDKAKEKKNKTRRG</sequence>
<comment type="caution">
    <text evidence="3">The sequence shown here is derived from an EMBL/GenBank/DDBJ whole genome shotgun (WGS) entry which is preliminary data.</text>
</comment>
<feature type="coiled-coil region" evidence="1">
    <location>
        <begin position="142"/>
        <end position="194"/>
    </location>
</feature>
<keyword evidence="4" id="KW-1185">Reference proteome</keyword>
<evidence type="ECO:0000256" key="2">
    <source>
        <dbReference type="SAM" id="MobiDB-lite"/>
    </source>
</evidence>
<feature type="compositionally biased region" description="Basic and acidic residues" evidence="2">
    <location>
        <begin position="429"/>
        <end position="462"/>
    </location>
</feature>
<dbReference type="EMBL" id="JAKWBI020000157">
    <property type="protein sequence ID" value="KAJ2901322.1"/>
    <property type="molecule type" value="Genomic_DNA"/>
</dbReference>
<feature type="region of interest" description="Disordered" evidence="2">
    <location>
        <begin position="350"/>
        <end position="409"/>
    </location>
</feature>
<proteinExistence type="predicted"/>
<keyword evidence="1" id="KW-0175">Coiled coil</keyword>
<feature type="compositionally biased region" description="Low complexity" evidence="2">
    <location>
        <begin position="388"/>
        <end position="406"/>
    </location>
</feature>
<feature type="region of interest" description="Disordered" evidence="2">
    <location>
        <begin position="483"/>
        <end position="507"/>
    </location>
</feature>
<evidence type="ECO:0000313" key="3">
    <source>
        <dbReference type="EMBL" id="KAJ2901322.1"/>
    </source>
</evidence>
<dbReference type="Proteomes" id="UP001201980">
    <property type="component" value="Unassembled WGS sequence"/>
</dbReference>
<accession>A0AAD5RPH8</accession>
<feature type="compositionally biased region" description="Polar residues" evidence="2">
    <location>
        <begin position="16"/>
        <end position="25"/>
    </location>
</feature>
<name>A0AAD5RPH8_9PEZI</name>
<feature type="region of interest" description="Disordered" evidence="2">
    <location>
        <begin position="1"/>
        <end position="52"/>
    </location>
</feature>
<feature type="region of interest" description="Disordered" evidence="2">
    <location>
        <begin position="77"/>
        <end position="97"/>
    </location>
</feature>
<reference evidence="3" key="1">
    <citation type="submission" date="2022-07" db="EMBL/GenBank/DDBJ databases">
        <title>Draft genome sequence of Zalerion maritima ATCC 34329, a (micro)plastics degrading marine fungus.</title>
        <authorList>
            <person name="Paco A."/>
            <person name="Goncalves M.F.M."/>
            <person name="Rocha-Santos T.A.P."/>
            <person name="Alves A."/>
        </authorList>
    </citation>
    <scope>NUCLEOTIDE SEQUENCE</scope>
    <source>
        <strain evidence="3">ATCC 34329</strain>
    </source>
</reference>
<protein>
    <submittedName>
        <fullName evidence="3">Uncharacterized protein</fullName>
    </submittedName>
</protein>
<gene>
    <name evidence="3" type="ORF">MKZ38_001989</name>
</gene>
<feature type="region of interest" description="Disordered" evidence="2">
    <location>
        <begin position="422"/>
        <end position="470"/>
    </location>
</feature>
<feature type="compositionally biased region" description="Basic and acidic residues" evidence="2">
    <location>
        <begin position="80"/>
        <end position="95"/>
    </location>
</feature>
<organism evidence="3 4">
    <name type="scientific">Zalerion maritima</name>
    <dbReference type="NCBI Taxonomy" id="339359"/>
    <lineage>
        <taxon>Eukaryota</taxon>
        <taxon>Fungi</taxon>
        <taxon>Dikarya</taxon>
        <taxon>Ascomycota</taxon>
        <taxon>Pezizomycotina</taxon>
        <taxon>Sordariomycetes</taxon>
        <taxon>Lulworthiomycetidae</taxon>
        <taxon>Lulworthiales</taxon>
        <taxon>Lulworthiaceae</taxon>
        <taxon>Zalerion</taxon>
    </lineage>
</organism>
<evidence type="ECO:0000256" key="1">
    <source>
        <dbReference type="SAM" id="Coils"/>
    </source>
</evidence>
<feature type="region of interest" description="Disordered" evidence="2">
    <location>
        <begin position="538"/>
        <end position="565"/>
    </location>
</feature>
<dbReference type="AlphaFoldDB" id="A0AAD5RPH8"/>
<evidence type="ECO:0000313" key="4">
    <source>
        <dbReference type="Proteomes" id="UP001201980"/>
    </source>
</evidence>